<evidence type="ECO:0000313" key="2">
    <source>
        <dbReference type="EMBL" id="KKK72619.1"/>
    </source>
</evidence>
<reference evidence="2" key="1">
    <citation type="journal article" date="2015" name="Nature">
        <title>Complex archaea that bridge the gap between prokaryotes and eukaryotes.</title>
        <authorList>
            <person name="Spang A."/>
            <person name="Saw J.H."/>
            <person name="Jorgensen S.L."/>
            <person name="Zaremba-Niedzwiedzka K."/>
            <person name="Martijn J."/>
            <person name="Lind A.E."/>
            <person name="van Eijk R."/>
            <person name="Schleper C."/>
            <person name="Guy L."/>
            <person name="Ettema T.J."/>
        </authorList>
    </citation>
    <scope>NUCLEOTIDE SEQUENCE</scope>
</reference>
<accession>A0A0F9A1Z5</accession>
<comment type="caution">
    <text evidence="2">The sequence shown here is derived from an EMBL/GenBank/DDBJ whole genome shotgun (WGS) entry which is preliminary data.</text>
</comment>
<protein>
    <recommendedName>
        <fullName evidence="1">Glycoside hydrolase 123-like N-terminal domain-containing protein</fullName>
    </recommendedName>
</protein>
<organism evidence="2">
    <name type="scientific">marine sediment metagenome</name>
    <dbReference type="NCBI Taxonomy" id="412755"/>
    <lineage>
        <taxon>unclassified sequences</taxon>
        <taxon>metagenomes</taxon>
        <taxon>ecological metagenomes</taxon>
    </lineage>
</organism>
<dbReference type="AlphaFoldDB" id="A0A0F9A1Z5"/>
<dbReference type="EMBL" id="LAZR01057171">
    <property type="protein sequence ID" value="KKK72619.1"/>
    <property type="molecule type" value="Genomic_DNA"/>
</dbReference>
<name>A0A0F9A1Z5_9ZZZZ</name>
<proteinExistence type="predicted"/>
<feature type="domain" description="Glycoside hydrolase 123-like N-terminal" evidence="1">
    <location>
        <begin position="258"/>
        <end position="308"/>
    </location>
</feature>
<evidence type="ECO:0000259" key="1">
    <source>
        <dbReference type="Pfam" id="PF19543"/>
    </source>
</evidence>
<dbReference type="Pfam" id="PF19543">
    <property type="entry name" value="GH123_N"/>
    <property type="match status" value="1"/>
</dbReference>
<gene>
    <name evidence="2" type="ORF">LCGC14_2902070</name>
</gene>
<dbReference type="InterPro" id="IPR045711">
    <property type="entry name" value="GH123-like_N"/>
</dbReference>
<sequence>MTIETQLLKLLAVAALVGIGASAAWGATVTLQQGVGGYAGCKTQTIWGKGIKHVTSPARLFLRGANNRFAVKFDLPASLSGKKVARARLMLFLPAASKPNMFTEIFCREITAAGAAPVLDAATKYANGRPAGAVDSVELYAPPHKNWLPYPWLELGVPAGGRWIEFNVTSLVDKWLADPNANHGVMLIPTSCPDTRFKSTWEIDIPSAAFTGDAAKRPKLVVETAPVKQDMLVGVTHSMRRICDRSTMFTYRGQYGGSYKMSMAANEFEAMQVVVYPMLADLKDVKLSFTDLKASGGKTIPAKDIEYFLVDWYK</sequence>
<feature type="non-terminal residue" evidence="2">
    <location>
        <position position="314"/>
    </location>
</feature>
<dbReference type="Gene3D" id="2.60.120.970">
    <property type="match status" value="1"/>
</dbReference>